<dbReference type="GO" id="GO:0032259">
    <property type="term" value="P:methylation"/>
    <property type="evidence" value="ECO:0007669"/>
    <property type="project" value="UniProtKB-KW"/>
</dbReference>
<proteinExistence type="inferred from homology"/>
<dbReference type="GO" id="GO:0003682">
    <property type="term" value="F:chromatin binding"/>
    <property type="evidence" value="ECO:0007669"/>
    <property type="project" value="InterPro"/>
</dbReference>
<dbReference type="GO" id="GO:0005634">
    <property type="term" value="C:nucleus"/>
    <property type="evidence" value="ECO:0007669"/>
    <property type="project" value="UniProtKB-SubCell"/>
</dbReference>
<dbReference type="PANTHER" id="PTHR10629:SF54">
    <property type="entry name" value="DNA METHYLTRANSFERASE DIM-2"/>
    <property type="match status" value="1"/>
</dbReference>
<keyword evidence="6" id="KW-0238">DNA-binding</keyword>
<feature type="domain" description="BAH" evidence="10">
    <location>
        <begin position="622"/>
        <end position="736"/>
    </location>
</feature>
<dbReference type="Gene3D" id="2.30.30.490">
    <property type="match status" value="2"/>
</dbReference>
<comment type="caution">
    <text evidence="11">The sequence shown here is derived from an EMBL/GenBank/DDBJ whole genome shotgun (WGS) entry which is preliminary data.</text>
</comment>
<keyword evidence="4 8" id="KW-0808">Transferase</keyword>
<dbReference type="Gene3D" id="3.90.120.10">
    <property type="entry name" value="DNA Methylase, subunit A, domain 2"/>
    <property type="match status" value="1"/>
</dbReference>
<evidence type="ECO:0000256" key="9">
    <source>
        <dbReference type="SAM" id="MobiDB-lite"/>
    </source>
</evidence>
<evidence type="ECO:0000256" key="6">
    <source>
        <dbReference type="ARBA" id="ARBA00023125"/>
    </source>
</evidence>
<dbReference type="InterPro" id="IPR001025">
    <property type="entry name" value="BAH_dom"/>
</dbReference>
<evidence type="ECO:0000256" key="8">
    <source>
        <dbReference type="PROSITE-ProRule" id="PRU01016"/>
    </source>
</evidence>
<dbReference type="SMART" id="SM00439">
    <property type="entry name" value="BAH"/>
    <property type="match status" value="1"/>
</dbReference>
<dbReference type="InterPro" id="IPR043151">
    <property type="entry name" value="BAH_sf"/>
</dbReference>
<dbReference type="GO" id="GO:0003886">
    <property type="term" value="F:DNA (cytosine-5-)-methyltransferase activity"/>
    <property type="evidence" value="ECO:0007669"/>
    <property type="project" value="UniProtKB-EC"/>
</dbReference>
<gene>
    <name evidence="11" type="ORF">JX265_007981</name>
</gene>
<dbReference type="PRINTS" id="PR00105">
    <property type="entry name" value="C5METTRFRASE"/>
</dbReference>
<evidence type="ECO:0000313" key="12">
    <source>
        <dbReference type="Proteomes" id="UP000829685"/>
    </source>
</evidence>
<feature type="active site" evidence="8">
    <location>
        <position position="841"/>
    </location>
</feature>
<evidence type="ECO:0000256" key="5">
    <source>
        <dbReference type="ARBA" id="ARBA00022691"/>
    </source>
</evidence>
<evidence type="ECO:0000256" key="4">
    <source>
        <dbReference type="ARBA" id="ARBA00022679"/>
    </source>
</evidence>
<dbReference type="Pfam" id="PF25423">
    <property type="entry name" value="DUF7893"/>
    <property type="match status" value="1"/>
</dbReference>
<keyword evidence="7" id="KW-0539">Nucleus</keyword>
<comment type="similarity">
    <text evidence="8">Belongs to the class I-like SAM-binding methyltransferase superfamily. C5-methyltransferase family.</text>
</comment>
<dbReference type="Proteomes" id="UP000829685">
    <property type="component" value="Unassembled WGS sequence"/>
</dbReference>
<evidence type="ECO:0000256" key="7">
    <source>
        <dbReference type="ARBA" id="ARBA00023242"/>
    </source>
</evidence>
<dbReference type="GO" id="GO:0003677">
    <property type="term" value="F:DNA binding"/>
    <property type="evidence" value="ECO:0007669"/>
    <property type="project" value="UniProtKB-KW"/>
</dbReference>
<dbReference type="PROSITE" id="PS51038">
    <property type="entry name" value="BAH"/>
    <property type="match status" value="1"/>
</dbReference>
<name>A0A9Q0AKH6_9PEZI</name>
<accession>A0A9Q0AKH6</accession>
<protein>
    <recommendedName>
        <fullName evidence="2">DNA (cytosine-5-)-methyltransferase</fullName>
        <ecNumber evidence="2">2.1.1.37</ecNumber>
    </recommendedName>
</protein>
<organism evidence="11 12">
    <name type="scientific">Neoarthrinium moseri</name>
    <dbReference type="NCBI Taxonomy" id="1658444"/>
    <lineage>
        <taxon>Eukaryota</taxon>
        <taxon>Fungi</taxon>
        <taxon>Dikarya</taxon>
        <taxon>Ascomycota</taxon>
        <taxon>Pezizomycotina</taxon>
        <taxon>Sordariomycetes</taxon>
        <taxon>Xylariomycetidae</taxon>
        <taxon>Amphisphaeriales</taxon>
        <taxon>Apiosporaceae</taxon>
        <taxon>Neoarthrinium</taxon>
    </lineage>
</organism>
<feature type="compositionally biased region" description="Polar residues" evidence="9">
    <location>
        <begin position="1214"/>
        <end position="1223"/>
    </location>
</feature>
<comment type="subcellular location">
    <subcellularLocation>
        <location evidence="1">Nucleus</location>
    </subcellularLocation>
</comment>
<keyword evidence="12" id="KW-1185">Reference proteome</keyword>
<dbReference type="SUPFAM" id="SSF53335">
    <property type="entry name" value="S-adenosyl-L-methionine-dependent methyltransferases"/>
    <property type="match status" value="1"/>
</dbReference>
<dbReference type="GO" id="GO:0044027">
    <property type="term" value="P:negative regulation of gene expression via chromosomal CpG island methylation"/>
    <property type="evidence" value="ECO:0007669"/>
    <property type="project" value="TreeGrafter"/>
</dbReference>
<reference evidence="11" key="1">
    <citation type="submission" date="2021-03" db="EMBL/GenBank/DDBJ databases">
        <title>Revisited historic fungal species revealed as producer of novel bioactive compounds through whole genome sequencing and comparative genomics.</title>
        <authorList>
            <person name="Vignolle G.A."/>
            <person name="Hochenegger N."/>
            <person name="Mach R.L."/>
            <person name="Mach-Aigner A.R."/>
            <person name="Javad Rahimi M."/>
            <person name="Salim K.A."/>
            <person name="Chan C.M."/>
            <person name="Lim L.B.L."/>
            <person name="Cai F."/>
            <person name="Druzhinina I.S."/>
            <person name="U'Ren J.M."/>
            <person name="Derntl C."/>
        </authorList>
    </citation>
    <scope>NUCLEOTIDE SEQUENCE</scope>
    <source>
        <strain evidence="11">TUCIM 5799</strain>
    </source>
</reference>
<feature type="region of interest" description="Disordered" evidence="9">
    <location>
        <begin position="374"/>
        <end position="400"/>
    </location>
</feature>
<feature type="region of interest" description="Disordered" evidence="9">
    <location>
        <begin position="51"/>
        <end position="86"/>
    </location>
</feature>
<sequence length="1259" mass="141857">MTEDDVFSLRPQRPGVRSRGWTKFGELSPDLSPLPSPIPLQQQQTVVAHHLGFAKDSSPDVLSSSPLLTHRPPPGPPQSRVSGDWHDESRLLRRDEDAEQSHNEEVAAMPMSQNIVVELPCSTLNKPKSLYMGFVPPARRAKESEAVATLLDIVTQDHSDDFVEFHLTDFTVYINNALYPGELRPLQHLATRQSSDRFYFDGILCRGTTRFFVERVPFRELPIGNYTISEHTVGDQIWIRSELNAGKEIYYKLGKPAVEYARFFGPFLWIADLTKHVLDYCEHLHAKKRRVVLHDFRECFGDFVSSMHQKSPVFQKWFRAHGSTDFRAAIVANVDFIWKEAVGLPRVGRKLTSWHPFWREVKGDRYQPMKTKQTVYSDTTQVSEEDTSSENTANRETIKTGAPGNIAPTIVTPYIYNLFSHMGFDVIMKPMSPHKQLAQDQLAQAQVTGHLRMATVHGADQQKGGHDFVKYIKPGDVISTPPDAEGTGTKWKRETSKHHGSDYVWYGLVQEVHVRSAHRSFDVIWMYQPRETPCGLMKYPWASELFLSDSCTCETTRVDARDVLATHSTAWCGTSEDCSDASRGGAEFFVRQTYLQEEHCWISFKENHLVCKHRQEGVNASRKYQKGDTVLAKVEQPYLQAFVVEATYREGGKRWARVRRLLRRRDRDTSRTFPPNELLWSDQLIEIDPKRIVRTCVVRAFHGADEIPAPYSYNGTGDVFFLTRREKTGGAIETIEHPRSLSFRQGFDPTTSPASMRLRGLDLFCGGGNFGRGLEDGGGIQMRWANDISSSAVHTYMANTEPGVCTPYLGSIDDLLEKALRGDADVPRPGEIQFISGGSPCQGFSRLTTAKSQATLKQWKNRSLVASFASFIDFYKPQFGLLENVPSMVQGENKRENCFFSQLVCSIVGLGYQVRIIYADAWSFGAPQLRSRVFLNFAAPGVRMPRPPTPSHSHPSDVRMGKLGKMSNGQPIGERVHVLTPFKFVSAIEAAGDLPHIQDGKADFCVGFPDHRLSLGITAKGQSQMRLIPFHPYGMRFDKTYFGYEENGRRFPGIMTISDRDSHFPNPKELRMQPGSKGWGRVHPHDLFRTVVTACNPTDTRTGVVNHWQQQRPLTILEARRAQGFADHEVILGKPHQQWHIVGNSVARQAAMAFGLAIREAWFGTLYDEGNTNGLATDPLHNLTIGGDFGIESDSSKSMEGQTNDLHLEAPPETYSTPATSVGESADELSTHNNGHNRKRRRTTTLVQLYSKRPLHSMG</sequence>
<dbReference type="InterPro" id="IPR001525">
    <property type="entry name" value="C5_MeTfrase"/>
</dbReference>
<feature type="region of interest" description="Disordered" evidence="9">
    <location>
        <begin position="1"/>
        <end position="21"/>
    </location>
</feature>
<feature type="region of interest" description="Disordered" evidence="9">
    <location>
        <begin position="1193"/>
        <end position="1244"/>
    </location>
</feature>
<keyword evidence="3 8" id="KW-0489">Methyltransferase</keyword>
<dbReference type="AlphaFoldDB" id="A0A9Q0AKH6"/>
<dbReference type="PROSITE" id="PS51679">
    <property type="entry name" value="SAM_MT_C5"/>
    <property type="match status" value="1"/>
</dbReference>
<feature type="compositionally biased region" description="Low complexity" evidence="9">
    <location>
        <begin position="59"/>
        <end position="68"/>
    </location>
</feature>
<evidence type="ECO:0000256" key="3">
    <source>
        <dbReference type="ARBA" id="ARBA00022603"/>
    </source>
</evidence>
<keyword evidence="5 8" id="KW-0949">S-adenosyl-L-methionine</keyword>
<dbReference type="EC" id="2.1.1.37" evidence="2"/>
<evidence type="ECO:0000256" key="1">
    <source>
        <dbReference type="ARBA" id="ARBA00004123"/>
    </source>
</evidence>
<dbReference type="Pfam" id="PF00145">
    <property type="entry name" value="DNA_methylase"/>
    <property type="match status" value="1"/>
</dbReference>
<evidence type="ECO:0000259" key="10">
    <source>
        <dbReference type="PROSITE" id="PS51038"/>
    </source>
</evidence>
<evidence type="ECO:0000313" key="11">
    <source>
        <dbReference type="EMBL" id="KAI1865658.1"/>
    </source>
</evidence>
<dbReference type="Gene3D" id="3.40.50.150">
    <property type="entry name" value="Vaccinia Virus protein VP39"/>
    <property type="match status" value="1"/>
</dbReference>
<dbReference type="InterPro" id="IPR057215">
    <property type="entry name" value="DUF7893"/>
</dbReference>
<dbReference type="InterPro" id="IPR050390">
    <property type="entry name" value="C5-Methyltransferase"/>
</dbReference>
<feature type="compositionally biased region" description="Polar residues" evidence="9">
    <location>
        <begin position="1196"/>
        <end position="1205"/>
    </location>
</feature>
<dbReference type="PANTHER" id="PTHR10629">
    <property type="entry name" value="CYTOSINE-SPECIFIC METHYLTRANSFERASE"/>
    <property type="match status" value="1"/>
</dbReference>
<evidence type="ECO:0000256" key="2">
    <source>
        <dbReference type="ARBA" id="ARBA00011975"/>
    </source>
</evidence>
<dbReference type="InterPro" id="IPR029063">
    <property type="entry name" value="SAM-dependent_MTases_sf"/>
</dbReference>
<dbReference type="EMBL" id="JAFIMR010000021">
    <property type="protein sequence ID" value="KAI1865658.1"/>
    <property type="molecule type" value="Genomic_DNA"/>
</dbReference>